<dbReference type="Gene3D" id="1.10.510.10">
    <property type="entry name" value="Transferase(Phosphotransferase) domain 1"/>
    <property type="match status" value="1"/>
</dbReference>
<comment type="catalytic activity">
    <reaction evidence="8">
        <text>L-seryl-[protein] + ATP = O-phospho-L-seryl-[protein] + ADP + H(+)</text>
        <dbReference type="Rhea" id="RHEA:17989"/>
        <dbReference type="Rhea" id="RHEA-COMP:9863"/>
        <dbReference type="Rhea" id="RHEA-COMP:11604"/>
        <dbReference type="ChEBI" id="CHEBI:15378"/>
        <dbReference type="ChEBI" id="CHEBI:29999"/>
        <dbReference type="ChEBI" id="CHEBI:30616"/>
        <dbReference type="ChEBI" id="CHEBI:83421"/>
        <dbReference type="ChEBI" id="CHEBI:456216"/>
        <dbReference type="EC" id="2.7.11.1"/>
    </reaction>
</comment>
<dbReference type="SUPFAM" id="SSF56112">
    <property type="entry name" value="Protein kinase-like (PK-like)"/>
    <property type="match status" value="1"/>
</dbReference>
<evidence type="ECO:0000256" key="10">
    <source>
        <dbReference type="RuleBase" id="RU000304"/>
    </source>
</evidence>
<dbReference type="SMART" id="SM00220">
    <property type="entry name" value="S_TKc"/>
    <property type="match status" value="1"/>
</dbReference>
<dbReference type="InterPro" id="IPR051131">
    <property type="entry name" value="NEK_Ser/Thr_kinase_NIMA"/>
</dbReference>
<evidence type="ECO:0000256" key="1">
    <source>
        <dbReference type="ARBA" id="ARBA00012513"/>
    </source>
</evidence>
<keyword evidence="2 10" id="KW-0723">Serine/threonine-protein kinase</keyword>
<feature type="domain" description="Protein kinase" evidence="12">
    <location>
        <begin position="31"/>
        <end position="273"/>
    </location>
</feature>
<protein>
    <recommendedName>
        <fullName evidence="1">non-specific serine/threonine protein kinase</fullName>
        <ecNumber evidence="1">2.7.11.1</ecNumber>
    </recommendedName>
</protein>
<dbReference type="InterPro" id="IPR000719">
    <property type="entry name" value="Prot_kinase_dom"/>
</dbReference>
<evidence type="ECO:0000256" key="5">
    <source>
        <dbReference type="ARBA" id="ARBA00022777"/>
    </source>
</evidence>
<dbReference type="InterPro" id="IPR017441">
    <property type="entry name" value="Protein_kinase_ATP_BS"/>
</dbReference>
<evidence type="ECO:0000256" key="6">
    <source>
        <dbReference type="ARBA" id="ARBA00022840"/>
    </source>
</evidence>
<evidence type="ECO:0000256" key="7">
    <source>
        <dbReference type="ARBA" id="ARBA00047899"/>
    </source>
</evidence>
<dbReference type="GO" id="GO:0004674">
    <property type="term" value="F:protein serine/threonine kinase activity"/>
    <property type="evidence" value="ECO:0007669"/>
    <property type="project" value="UniProtKB-KW"/>
</dbReference>
<evidence type="ECO:0000256" key="11">
    <source>
        <dbReference type="SAM" id="MobiDB-lite"/>
    </source>
</evidence>
<proteinExistence type="inferred from homology"/>
<gene>
    <name evidence="13" type="ORF">APUTEX25_000812</name>
</gene>
<comment type="caution">
    <text evidence="13">The sequence shown here is derived from an EMBL/GenBank/DDBJ whole genome shotgun (WGS) entry which is preliminary data.</text>
</comment>
<keyword evidence="5" id="KW-0418">Kinase</keyword>
<keyword evidence="3" id="KW-0808">Transferase</keyword>
<evidence type="ECO:0000313" key="14">
    <source>
        <dbReference type="Proteomes" id="UP000279271"/>
    </source>
</evidence>
<accession>A0A3M7KQ83</accession>
<evidence type="ECO:0000259" key="12">
    <source>
        <dbReference type="PROSITE" id="PS50011"/>
    </source>
</evidence>
<keyword evidence="4 9" id="KW-0547">Nucleotide-binding</keyword>
<feature type="region of interest" description="Disordered" evidence="11">
    <location>
        <begin position="329"/>
        <end position="369"/>
    </location>
</feature>
<dbReference type="Pfam" id="PF00069">
    <property type="entry name" value="Pkinase"/>
    <property type="match status" value="1"/>
</dbReference>
<reference evidence="14" key="1">
    <citation type="journal article" date="2018" name="Algal Res.">
        <title>Characterization of plant carbon substrate utilization by Auxenochlorella protothecoides.</title>
        <authorList>
            <person name="Vogler B.W."/>
            <person name="Starkenburg S.R."/>
            <person name="Sudasinghe N."/>
            <person name="Schambach J.Y."/>
            <person name="Rollin J.A."/>
            <person name="Pattathil S."/>
            <person name="Barry A.N."/>
        </authorList>
    </citation>
    <scope>NUCLEOTIDE SEQUENCE [LARGE SCALE GENOMIC DNA]</scope>
    <source>
        <strain evidence="14">UTEX 25</strain>
    </source>
</reference>
<dbReference type="PROSITE" id="PS00107">
    <property type="entry name" value="PROTEIN_KINASE_ATP"/>
    <property type="match status" value="1"/>
</dbReference>
<evidence type="ECO:0000256" key="8">
    <source>
        <dbReference type="ARBA" id="ARBA00048679"/>
    </source>
</evidence>
<dbReference type="AlphaFoldDB" id="A0A3M7KQ83"/>
<dbReference type="EMBL" id="QOKY01000202">
    <property type="protein sequence ID" value="RMZ52693.1"/>
    <property type="molecule type" value="Genomic_DNA"/>
</dbReference>
<dbReference type="InterPro" id="IPR011009">
    <property type="entry name" value="Kinase-like_dom_sf"/>
</dbReference>
<comment type="catalytic activity">
    <reaction evidence="7">
        <text>L-threonyl-[protein] + ATP = O-phospho-L-threonyl-[protein] + ADP + H(+)</text>
        <dbReference type="Rhea" id="RHEA:46608"/>
        <dbReference type="Rhea" id="RHEA-COMP:11060"/>
        <dbReference type="Rhea" id="RHEA-COMP:11605"/>
        <dbReference type="ChEBI" id="CHEBI:15378"/>
        <dbReference type="ChEBI" id="CHEBI:30013"/>
        <dbReference type="ChEBI" id="CHEBI:30616"/>
        <dbReference type="ChEBI" id="CHEBI:61977"/>
        <dbReference type="ChEBI" id="CHEBI:456216"/>
        <dbReference type="EC" id="2.7.11.1"/>
    </reaction>
</comment>
<keyword evidence="6 9" id="KW-0067">ATP-binding</keyword>
<dbReference type="PROSITE" id="PS00108">
    <property type="entry name" value="PROTEIN_KINASE_ST"/>
    <property type="match status" value="1"/>
</dbReference>
<dbReference type="InterPro" id="IPR008271">
    <property type="entry name" value="Ser/Thr_kinase_AS"/>
</dbReference>
<dbReference type="EC" id="2.7.11.1" evidence="1"/>
<evidence type="ECO:0000256" key="3">
    <source>
        <dbReference type="ARBA" id="ARBA00022679"/>
    </source>
</evidence>
<name>A0A3M7KQ83_AUXPR</name>
<evidence type="ECO:0000313" key="13">
    <source>
        <dbReference type="EMBL" id="RMZ52693.1"/>
    </source>
</evidence>
<evidence type="ECO:0000256" key="4">
    <source>
        <dbReference type="ARBA" id="ARBA00022741"/>
    </source>
</evidence>
<comment type="similarity">
    <text evidence="10">Belongs to the protein kinase superfamily.</text>
</comment>
<dbReference type="Proteomes" id="UP000279271">
    <property type="component" value="Unassembled WGS sequence"/>
</dbReference>
<dbReference type="GO" id="GO:0005524">
    <property type="term" value="F:ATP binding"/>
    <property type="evidence" value="ECO:0007669"/>
    <property type="project" value="UniProtKB-UniRule"/>
</dbReference>
<evidence type="ECO:0000256" key="2">
    <source>
        <dbReference type="ARBA" id="ARBA00022527"/>
    </source>
</evidence>
<evidence type="ECO:0000256" key="9">
    <source>
        <dbReference type="PROSITE-ProRule" id="PRU10141"/>
    </source>
</evidence>
<dbReference type="PANTHER" id="PTHR44899">
    <property type="entry name" value="CAMK FAMILY PROTEIN KINASE"/>
    <property type="match status" value="1"/>
</dbReference>
<feature type="binding site" evidence="9">
    <location>
        <position position="60"/>
    </location>
    <ligand>
        <name>ATP</name>
        <dbReference type="ChEBI" id="CHEBI:30616"/>
    </ligand>
</feature>
<dbReference type="PROSITE" id="PS50011">
    <property type="entry name" value="PROTEIN_KINASE_DOM"/>
    <property type="match status" value="1"/>
</dbReference>
<organism evidence="13 14">
    <name type="scientific">Auxenochlorella protothecoides</name>
    <name type="common">Green microalga</name>
    <name type="synonym">Chlorella protothecoides</name>
    <dbReference type="NCBI Taxonomy" id="3075"/>
    <lineage>
        <taxon>Eukaryota</taxon>
        <taxon>Viridiplantae</taxon>
        <taxon>Chlorophyta</taxon>
        <taxon>core chlorophytes</taxon>
        <taxon>Trebouxiophyceae</taxon>
        <taxon>Chlorellales</taxon>
        <taxon>Chlorellaceae</taxon>
        <taxon>Auxenochlorella</taxon>
    </lineage>
</organism>
<sequence length="406" mass="44014">MGGPNIFKKMLAKSSANNMLGAKNLELAKHFRLIKKLGQGGYSTVYEVERLSDRGHYALKVTNIQELKPSVAHEHPHLVQYHEAFVDHDKLCIVTELMPGGDLASIIMLRYERMQRFSEGAIWSMFLQIAVAVQYLHHNHIMHRDLKPQNVLVGADGSLSLADLGIAEILDRVFTETKSGTPHYMPPEFWRFERCSYSGDVWALGCVLHELCALRPLFLCRQQQEMEAKMLGGAWERLPRRYSDGLQGVVDALLTVDPARRPTMDEVMQLPAVRAAAAAAPEPLRSRCASSGSLADDLVPRLLSHIPAPLHPDAPGEWDELNDVLPPARYASGGGSHGGVPLPAPTPFQLAANGPRPAQGGPQAMPDLGQLLGPAAGLGGVMAPQAGTLPLSSVLAAGRMSRGGAH</sequence>
<dbReference type="PANTHER" id="PTHR44899:SF6">
    <property type="entry name" value="SERINE_THREONINE PROTEIN KINASE"/>
    <property type="match status" value="1"/>
</dbReference>